<dbReference type="InterPro" id="IPR000182">
    <property type="entry name" value="GNAT_dom"/>
</dbReference>
<dbReference type="InterPro" id="IPR016181">
    <property type="entry name" value="Acyl_CoA_acyltransferase"/>
</dbReference>
<gene>
    <name evidence="2" type="ORF">H171_0373</name>
</gene>
<feature type="domain" description="N-acetyltransferase" evidence="1">
    <location>
        <begin position="3"/>
        <end position="174"/>
    </location>
</feature>
<dbReference type="AlphaFoldDB" id="A0A2M8Z0F6"/>
<evidence type="ECO:0000259" key="1">
    <source>
        <dbReference type="PROSITE" id="PS51186"/>
    </source>
</evidence>
<dbReference type="GO" id="GO:0016747">
    <property type="term" value="F:acyltransferase activity, transferring groups other than amino-acyl groups"/>
    <property type="evidence" value="ECO:0007669"/>
    <property type="project" value="InterPro"/>
</dbReference>
<dbReference type="RefSeq" id="WP_100303622.1">
    <property type="nucleotide sequence ID" value="NZ_PGET01000001.1"/>
</dbReference>
<sequence>MQFIIERAVPADYQTVADLIQSVWQQIQQKDWFVADDSDYTCHTLKEGNGIGFKAYETDSGALAGVFLAALPGSGAENLGRDIGLPEMELGKVAHMESIAILPQYRGNGLQYSMMKTAEEELRKQGYRYLMCTVHPENRYSKNNIIKQGYEVVLTKEKYGGYVRDILLKKLSLNAGVLQTFA</sequence>
<proteinExistence type="predicted"/>
<dbReference type="PROSITE" id="PS51186">
    <property type="entry name" value="GNAT"/>
    <property type="match status" value="1"/>
</dbReference>
<accession>A0A2M8Z0F6</accession>
<evidence type="ECO:0000313" key="3">
    <source>
        <dbReference type="Proteomes" id="UP000231092"/>
    </source>
</evidence>
<organism evidence="2 3">
    <name type="scientific">[Clostridium] celerecrescens 18A</name>
    <dbReference type="NCBI Taxonomy" id="1286362"/>
    <lineage>
        <taxon>Bacteria</taxon>
        <taxon>Bacillati</taxon>
        <taxon>Bacillota</taxon>
        <taxon>Clostridia</taxon>
        <taxon>Lachnospirales</taxon>
        <taxon>Lachnospiraceae</taxon>
        <taxon>Lacrimispora</taxon>
    </lineage>
</organism>
<protein>
    <submittedName>
        <fullName evidence="2">Acetyltransferase (GNAT) family protein</fullName>
    </submittedName>
</protein>
<dbReference type="Pfam" id="PF00583">
    <property type="entry name" value="Acetyltransf_1"/>
    <property type="match status" value="1"/>
</dbReference>
<dbReference type="Gene3D" id="3.40.630.30">
    <property type="match status" value="1"/>
</dbReference>
<dbReference type="OrthoDB" id="8750087at2"/>
<dbReference type="SUPFAM" id="SSF55729">
    <property type="entry name" value="Acyl-CoA N-acyltransferases (Nat)"/>
    <property type="match status" value="1"/>
</dbReference>
<comment type="caution">
    <text evidence="2">The sequence shown here is derived from an EMBL/GenBank/DDBJ whole genome shotgun (WGS) entry which is preliminary data.</text>
</comment>
<evidence type="ECO:0000313" key="2">
    <source>
        <dbReference type="EMBL" id="PJJ26925.1"/>
    </source>
</evidence>
<dbReference type="CDD" id="cd04301">
    <property type="entry name" value="NAT_SF"/>
    <property type="match status" value="1"/>
</dbReference>
<reference evidence="2 3" key="1">
    <citation type="submission" date="2017-11" db="EMBL/GenBank/DDBJ databases">
        <title>Understudied soil microbes with underappreciated capabilities: Untangling the Clostridium saccharolyticum group.</title>
        <authorList>
            <person name="Leschine S."/>
        </authorList>
    </citation>
    <scope>NUCLEOTIDE SEQUENCE [LARGE SCALE GENOMIC DNA]</scope>
    <source>
        <strain evidence="2 3">18A</strain>
    </source>
</reference>
<keyword evidence="2" id="KW-0808">Transferase</keyword>
<name>A0A2M8Z0F6_9FIRM</name>
<dbReference type="Proteomes" id="UP000231092">
    <property type="component" value="Unassembled WGS sequence"/>
</dbReference>
<dbReference type="EMBL" id="PGET01000001">
    <property type="protein sequence ID" value="PJJ26925.1"/>
    <property type="molecule type" value="Genomic_DNA"/>
</dbReference>